<proteinExistence type="predicted"/>
<dbReference type="OrthoDB" id="668939at2759"/>
<feature type="chain" id="PRO_5009187642" description="Embryo surrounding factor 1 brassicaceae domain-containing protein" evidence="1">
    <location>
        <begin position="28"/>
        <end position="97"/>
    </location>
</feature>
<sequence length="97" mass="9824">MARFGGMVCVTAAIVLLVALCASPAESAGRSLGDTGANAMAAASSDVSRPSDAGDLVFCIKRNCVYAGRGNADCFCCAAMKPNTCYETRAKCSANCA</sequence>
<evidence type="ECO:0000313" key="3">
    <source>
        <dbReference type="Proteomes" id="UP000095767"/>
    </source>
</evidence>
<feature type="signal peptide" evidence="1">
    <location>
        <begin position="1"/>
        <end position="27"/>
    </location>
</feature>
<gene>
    <name evidence="2" type="ORF">BAE44_0019842</name>
</gene>
<dbReference type="AlphaFoldDB" id="A0A1E5V1Z8"/>
<keyword evidence="3" id="KW-1185">Reference proteome</keyword>
<dbReference type="EMBL" id="LWDX02054582">
    <property type="protein sequence ID" value="OEL19141.1"/>
    <property type="molecule type" value="Genomic_DNA"/>
</dbReference>
<evidence type="ECO:0008006" key="4">
    <source>
        <dbReference type="Google" id="ProtNLM"/>
    </source>
</evidence>
<evidence type="ECO:0000313" key="2">
    <source>
        <dbReference type="EMBL" id="OEL19141.1"/>
    </source>
</evidence>
<reference evidence="2 3" key="1">
    <citation type="submission" date="2016-09" db="EMBL/GenBank/DDBJ databases">
        <title>The draft genome of Dichanthelium oligosanthes: A C3 panicoid grass species.</title>
        <authorList>
            <person name="Studer A.J."/>
            <person name="Schnable J.C."/>
            <person name="Brutnell T.P."/>
        </authorList>
    </citation>
    <scope>NUCLEOTIDE SEQUENCE [LARGE SCALE GENOMIC DNA]</scope>
    <source>
        <strain evidence="3">cv. Kellogg 1175</strain>
        <tissue evidence="2">Leaf</tissue>
    </source>
</reference>
<evidence type="ECO:0000256" key="1">
    <source>
        <dbReference type="SAM" id="SignalP"/>
    </source>
</evidence>
<organism evidence="2 3">
    <name type="scientific">Dichanthelium oligosanthes</name>
    <dbReference type="NCBI Taxonomy" id="888268"/>
    <lineage>
        <taxon>Eukaryota</taxon>
        <taxon>Viridiplantae</taxon>
        <taxon>Streptophyta</taxon>
        <taxon>Embryophyta</taxon>
        <taxon>Tracheophyta</taxon>
        <taxon>Spermatophyta</taxon>
        <taxon>Magnoliopsida</taxon>
        <taxon>Liliopsida</taxon>
        <taxon>Poales</taxon>
        <taxon>Poaceae</taxon>
        <taxon>PACMAD clade</taxon>
        <taxon>Panicoideae</taxon>
        <taxon>Panicodae</taxon>
        <taxon>Paniceae</taxon>
        <taxon>Dichantheliinae</taxon>
        <taxon>Dichanthelium</taxon>
    </lineage>
</organism>
<accession>A0A1E5V1Z8</accession>
<keyword evidence="1" id="KW-0732">Signal</keyword>
<name>A0A1E5V1Z8_9POAL</name>
<protein>
    <recommendedName>
        <fullName evidence="4">Embryo surrounding factor 1 brassicaceae domain-containing protein</fullName>
    </recommendedName>
</protein>
<comment type="caution">
    <text evidence="2">The sequence shown here is derived from an EMBL/GenBank/DDBJ whole genome shotgun (WGS) entry which is preliminary data.</text>
</comment>
<dbReference type="Proteomes" id="UP000095767">
    <property type="component" value="Unassembled WGS sequence"/>
</dbReference>